<proteinExistence type="inferred from homology"/>
<feature type="transmembrane region" description="Helical" evidence="9">
    <location>
        <begin position="23"/>
        <end position="44"/>
    </location>
</feature>
<keyword evidence="5 7" id="KW-0408">Iron</keyword>
<dbReference type="PRINTS" id="PR00463">
    <property type="entry name" value="EP450I"/>
</dbReference>
<dbReference type="Pfam" id="PF00067">
    <property type="entry name" value="p450"/>
    <property type="match status" value="1"/>
</dbReference>
<dbReference type="Gene3D" id="1.10.630.10">
    <property type="entry name" value="Cytochrome P450"/>
    <property type="match status" value="2"/>
</dbReference>
<keyword evidence="3 7" id="KW-0479">Metal-binding</keyword>
<dbReference type="CDD" id="cd11062">
    <property type="entry name" value="CYP58-like"/>
    <property type="match status" value="1"/>
</dbReference>
<evidence type="ECO:0000256" key="6">
    <source>
        <dbReference type="ARBA" id="ARBA00023033"/>
    </source>
</evidence>
<dbReference type="GO" id="GO:0020037">
    <property type="term" value="F:heme binding"/>
    <property type="evidence" value="ECO:0007669"/>
    <property type="project" value="InterPro"/>
</dbReference>
<protein>
    <submittedName>
        <fullName evidence="10">Trichodiene oxygenase</fullName>
    </submittedName>
</protein>
<dbReference type="PANTHER" id="PTHR24305">
    <property type="entry name" value="CYTOCHROME P450"/>
    <property type="match status" value="1"/>
</dbReference>
<dbReference type="Proteomes" id="UP000190776">
    <property type="component" value="Unassembled WGS sequence"/>
</dbReference>
<dbReference type="SUPFAM" id="SSF48264">
    <property type="entry name" value="Cytochrome P450"/>
    <property type="match status" value="1"/>
</dbReference>
<gene>
    <name evidence="10" type="ORF">BK809_0006581</name>
</gene>
<evidence type="ECO:0000256" key="8">
    <source>
        <dbReference type="RuleBase" id="RU000461"/>
    </source>
</evidence>
<accession>A0A1S8B531</accession>
<evidence type="ECO:0000256" key="1">
    <source>
        <dbReference type="ARBA" id="ARBA00001971"/>
    </source>
</evidence>
<comment type="cofactor">
    <cofactor evidence="1 7">
        <name>heme</name>
        <dbReference type="ChEBI" id="CHEBI:30413"/>
    </cofactor>
</comment>
<keyword evidence="9" id="KW-1133">Transmembrane helix</keyword>
<organism evidence="10 11">
    <name type="scientific">Diplodia seriata</name>
    <dbReference type="NCBI Taxonomy" id="420778"/>
    <lineage>
        <taxon>Eukaryota</taxon>
        <taxon>Fungi</taxon>
        <taxon>Dikarya</taxon>
        <taxon>Ascomycota</taxon>
        <taxon>Pezizomycotina</taxon>
        <taxon>Dothideomycetes</taxon>
        <taxon>Dothideomycetes incertae sedis</taxon>
        <taxon>Botryosphaeriales</taxon>
        <taxon>Botryosphaeriaceae</taxon>
        <taxon>Diplodia</taxon>
    </lineage>
</organism>
<dbReference type="GO" id="GO:0004497">
    <property type="term" value="F:monooxygenase activity"/>
    <property type="evidence" value="ECO:0007669"/>
    <property type="project" value="UniProtKB-KW"/>
</dbReference>
<keyword evidence="4 8" id="KW-0560">Oxidoreductase</keyword>
<dbReference type="GO" id="GO:0005506">
    <property type="term" value="F:iron ion binding"/>
    <property type="evidence" value="ECO:0007669"/>
    <property type="project" value="InterPro"/>
</dbReference>
<dbReference type="InterPro" id="IPR017972">
    <property type="entry name" value="Cyt_P450_CS"/>
</dbReference>
<dbReference type="AlphaFoldDB" id="A0A1S8B531"/>
<dbReference type="STRING" id="420778.A0A1S8B531"/>
<keyword evidence="9" id="KW-0812">Transmembrane</keyword>
<dbReference type="PANTHER" id="PTHR24305:SF157">
    <property type="entry name" value="N-ACETYLTRYPTOPHAN 6-HYDROXYLASE IVOC-RELATED"/>
    <property type="match status" value="1"/>
</dbReference>
<keyword evidence="6 8" id="KW-0503">Monooxygenase</keyword>
<evidence type="ECO:0000256" key="2">
    <source>
        <dbReference type="ARBA" id="ARBA00010617"/>
    </source>
</evidence>
<name>A0A1S8B531_9PEZI</name>
<dbReference type="EMBL" id="MSZU01000114">
    <property type="protein sequence ID" value="OMP82271.1"/>
    <property type="molecule type" value="Genomic_DNA"/>
</dbReference>
<dbReference type="GO" id="GO:0016705">
    <property type="term" value="F:oxidoreductase activity, acting on paired donors, with incorporation or reduction of molecular oxygen"/>
    <property type="evidence" value="ECO:0007669"/>
    <property type="project" value="InterPro"/>
</dbReference>
<evidence type="ECO:0000256" key="9">
    <source>
        <dbReference type="SAM" id="Phobius"/>
    </source>
</evidence>
<dbReference type="InterPro" id="IPR002401">
    <property type="entry name" value="Cyt_P450_E_grp-I"/>
</dbReference>
<feature type="binding site" description="axial binding residue" evidence="7">
    <location>
        <position position="364"/>
    </location>
    <ligand>
        <name>heme</name>
        <dbReference type="ChEBI" id="CHEBI:30413"/>
    </ligand>
    <ligandPart>
        <name>Fe</name>
        <dbReference type="ChEBI" id="CHEBI:18248"/>
    </ligandPart>
</feature>
<dbReference type="InterPro" id="IPR050121">
    <property type="entry name" value="Cytochrome_P450_monoxygenase"/>
</dbReference>
<evidence type="ECO:0000313" key="11">
    <source>
        <dbReference type="Proteomes" id="UP000190776"/>
    </source>
</evidence>
<evidence type="ECO:0000313" key="10">
    <source>
        <dbReference type="EMBL" id="OMP82271.1"/>
    </source>
</evidence>
<evidence type="ECO:0000256" key="4">
    <source>
        <dbReference type="ARBA" id="ARBA00023002"/>
    </source>
</evidence>
<dbReference type="OrthoDB" id="3945418at2759"/>
<keyword evidence="7 8" id="KW-0349">Heme</keyword>
<reference evidence="10 11" key="1">
    <citation type="submission" date="2017-01" db="EMBL/GenBank/DDBJ databases">
        <title>Draft genome sequence of Diplodia seriata F98.1, a fungal species involved in grapevine trunk diseases.</title>
        <authorList>
            <person name="Robert-Siegwald G."/>
            <person name="Vallet J."/>
            <person name="Abou-Mansour E."/>
            <person name="Xu J."/>
            <person name="Rey P."/>
            <person name="Bertsch C."/>
            <person name="Rego C."/>
            <person name="Larignon P."/>
            <person name="Fontaine F."/>
            <person name="Lebrun M.-H."/>
        </authorList>
    </citation>
    <scope>NUCLEOTIDE SEQUENCE [LARGE SCALE GENOMIC DNA]</scope>
    <source>
        <strain evidence="10 11">F98.1</strain>
    </source>
</reference>
<dbReference type="InterPro" id="IPR001128">
    <property type="entry name" value="Cyt_P450"/>
</dbReference>
<evidence type="ECO:0000256" key="3">
    <source>
        <dbReference type="ARBA" id="ARBA00022723"/>
    </source>
</evidence>
<evidence type="ECO:0000256" key="7">
    <source>
        <dbReference type="PIRSR" id="PIRSR602401-1"/>
    </source>
</evidence>
<sequence>MRVPTDIAVEEVPGPGFLARHPFLVLASPAVLWVLGLGIYRLFFHPIAKFPGPKLAGLTYWYETYHDFLRGGKYTEKISDLHDKYGPIIRINPEELHVRDPKFIDTLYTYGSKRGISSWFTGPFERTSVPKAVLQPANVGAPVGVQTYDRDAYETLTDIDQGAVKPSESTRATVFTEILTSNMPDSEKDTERLSREAQAMVQAGIETVSWSLTTNLTYLLSNPHALARLRAELLAAIPPSPNSSPADLPSWTTLEQLPYLSACVLEGLRLGYGVVTRLARIPETETLVYTDEDSHPSSKNYGRTWSIPPGTPVGMSAYIVHHDERVFKDSRAYRPERWLDAEGKRNNKKLEGCLLSFSKGSRQCVGMNLAHAELWLGLATWVRWFGDRLELAEGCGVEDVLYVVSFLLSYFSLSLVIRFASSG</sequence>
<dbReference type="PRINTS" id="PR00385">
    <property type="entry name" value="P450"/>
</dbReference>
<keyword evidence="9" id="KW-0472">Membrane</keyword>
<dbReference type="InterPro" id="IPR036396">
    <property type="entry name" value="Cyt_P450_sf"/>
</dbReference>
<evidence type="ECO:0000256" key="5">
    <source>
        <dbReference type="ARBA" id="ARBA00023004"/>
    </source>
</evidence>
<comment type="caution">
    <text evidence="10">The sequence shown here is derived from an EMBL/GenBank/DDBJ whole genome shotgun (WGS) entry which is preliminary data.</text>
</comment>
<dbReference type="PROSITE" id="PS00086">
    <property type="entry name" value="CYTOCHROME_P450"/>
    <property type="match status" value="1"/>
</dbReference>
<comment type="similarity">
    <text evidence="2 8">Belongs to the cytochrome P450 family.</text>
</comment>